<name>A0ACB9IDM4_9ASTR</name>
<gene>
    <name evidence="1" type="ORF">L1987_27319</name>
</gene>
<reference evidence="1 2" key="2">
    <citation type="journal article" date="2022" name="Mol. Ecol. Resour.">
        <title>The genomes of chicory, endive, great burdock and yacon provide insights into Asteraceae paleo-polyploidization history and plant inulin production.</title>
        <authorList>
            <person name="Fan W."/>
            <person name="Wang S."/>
            <person name="Wang H."/>
            <person name="Wang A."/>
            <person name="Jiang F."/>
            <person name="Liu H."/>
            <person name="Zhao H."/>
            <person name="Xu D."/>
            <person name="Zhang Y."/>
        </authorList>
    </citation>
    <scope>NUCLEOTIDE SEQUENCE [LARGE SCALE GENOMIC DNA]</scope>
    <source>
        <strain evidence="2">cv. Yunnan</strain>
        <tissue evidence="1">Leaves</tissue>
    </source>
</reference>
<protein>
    <submittedName>
        <fullName evidence="1">Uncharacterized protein</fullName>
    </submittedName>
</protein>
<reference evidence="2" key="1">
    <citation type="journal article" date="2022" name="Mol. Ecol. Resour.">
        <title>The genomes of chicory, endive, great burdock and yacon provide insights into Asteraceae palaeo-polyploidization history and plant inulin production.</title>
        <authorList>
            <person name="Fan W."/>
            <person name="Wang S."/>
            <person name="Wang H."/>
            <person name="Wang A."/>
            <person name="Jiang F."/>
            <person name="Liu H."/>
            <person name="Zhao H."/>
            <person name="Xu D."/>
            <person name="Zhang Y."/>
        </authorList>
    </citation>
    <scope>NUCLEOTIDE SEQUENCE [LARGE SCALE GENOMIC DNA]</scope>
    <source>
        <strain evidence="2">cv. Yunnan</strain>
    </source>
</reference>
<organism evidence="1 2">
    <name type="scientific">Smallanthus sonchifolius</name>
    <dbReference type="NCBI Taxonomy" id="185202"/>
    <lineage>
        <taxon>Eukaryota</taxon>
        <taxon>Viridiplantae</taxon>
        <taxon>Streptophyta</taxon>
        <taxon>Embryophyta</taxon>
        <taxon>Tracheophyta</taxon>
        <taxon>Spermatophyta</taxon>
        <taxon>Magnoliopsida</taxon>
        <taxon>eudicotyledons</taxon>
        <taxon>Gunneridae</taxon>
        <taxon>Pentapetalae</taxon>
        <taxon>asterids</taxon>
        <taxon>campanulids</taxon>
        <taxon>Asterales</taxon>
        <taxon>Asteraceae</taxon>
        <taxon>Asteroideae</taxon>
        <taxon>Heliantheae alliance</taxon>
        <taxon>Millerieae</taxon>
        <taxon>Smallanthus</taxon>
    </lineage>
</organism>
<evidence type="ECO:0000313" key="2">
    <source>
        <dbReference type="Proteomes" id="UP001056120"/>
    </source>
</evidence>
<accession>A0ACB9IDM4</accession>
<dbReference type="EMBL" id="CM042026">
    <property type="protein sequence ID" value="KAI3805182.1"/>
    <property type="molecule type" value="Genomic_DNA"/>
</dbReference>
<dbReference type="Proteomes" id="UP001056120">
    <property type="component" value="Linkage Group LG09"/>
</dbReference>
<comment type="caution">
    <text evidence="1">The sequence shown here is derived from an EMBL/GenBank/DDBJ whole genome shotgun (WGS) entry which is preliminary data.</text>
</comment>
<proteinExistence type="predicted"/>
<sequence>MLPRIRFPPICIGAKFVYLLQKKIFPVGINPNELEAEEEWWIESVAFIKQQQKECLQQYVRGKGIPMCETIIEEKVTKTNVDSEKLDMILNMMQQIISSKRKWSGEEDEPTQPPHDHDEEEKGV</sequence>
<evidence type="ECO:0000313" key="1">
    <source>
        <dbReference type="EMBL" id="KAI3805182.1"/>
    </source>
</evidence>
<keyword evidence="2" id="KW-1185">Reference proteome</keyword>